<dbReference type="OrthoDB" id="2575514at2759"/>
<gene>
    <name evidence="4" type="ORF">L202_01527</name>
</gene>
<evidence type="ECO:0000313" key="5">
    <source>
        <dbReference type="Proteomes" id="UP000094065"/>
    </source>
</evidence>
<sequence length="837" mass="93036">MQNVPQQKTQEVDMASIPTEGRPVVPERRYMYCLREWFAFVQEKELPTLVSPQTATAFMWERVFVKSSHSYKSTIPTVDQTGGNDGKSDADGNSNTTNGKRKRASKKQASQRKKKTGVQTTASEGNKDNGVNAIVRDANLDQLTDEDLAAVTEVHVLSRTLMAGGVLAFDGPADQTIELDLERDATIEHMLRCQLTPSALDVYMSALINLWRHQVDHEDNPHPTPRSSLYSKLLKAYRQLHIRKRKANHEDEGKGSDGDGIQSRKQLADIRQAFFCKGTLDGLRDLAAFDWGHGGLLRGDSQRELQISDMGVQYFEDSAISGPTPAVAFSCRITSSKTNKTMQQVGMFRARDWKGCPVGGQAMYWFSRLHCSTARCPHSDTSFPDLSQRGHCKNAYLTAGVQSRLYTHDGRRFGARVAIKSGAPDRQVERLSPWASDVKDVQYLDVLPEHAMRALAGHPPHQGTFFLARAVQVPRELMEMVFPMVEEWLDHFSSPGHINSDIAAVQWLQYLKELRLVFLQDIPHWRQLYPEHIIFQHPIFTDPDSPYHAYEKDALASTLSRDHEHPLRDASDAARSQHILEQVNRNTHRLKDVSQAVQDLLEEVREVQEDVDQIHGASLDTCMSVQKVQQTLVSKVNEMAKAQDQIREGQVQIRDMVLGVCQSIIRSLSGPQDDAVAQLRGPFASASFLVSQLPVDGAVSGQASSGSGPGSSSGAAAAAEGSPPPAAATSVPTSVSASVPTTSGPFAPVVKGFISRKVNNFVDAMTEWETGLAGQPSIKERFPRTFHWANIIKRTFIVQPDRIIDHRRIYLALVRPRSSALFVALILLCHRSRVTFV</sequence>
<feature type="compositionally biased region" description="Basic residues" evidence="2">
    <location>
        <begin position="99"/>
        <end position="116"/>
    </location>
</feature>
<evidence type="ECO:0000256" key="1">
    <source>
        <dbReference type="SAM" id="Coils"/>
    </source>
</evidence>
<dbReference type="AlphaFoldDB" id="A0A1E3I3Z5"/>
<dbReference type="PANTHER" id="PTHR37784:SF2">
    <property type="entry name" value="HIGH-OSMOLARITY-INDUCED TRANSCRIPTION PROTEIN 1"/>
    <property type="match status" value="1"/>
</dbReference>
<organism evidence="4 5">
    <name type="scientific">Cryptococcus amylolentus CBS 6039</name>
    <dbReference type="NCBI Taxonomy" id="1295533"/>
    <lineage>
        <taxon>Eukaryota</taxon>
        <taxon>Fungi</taxon>
        <taxon>Dikarya</taxon>
        <taxon>Basidiomycota</taxon>
        <taxon>Agaricomycotina</taxon>
        <taxon>Tremellomycetes</taxon>
        <taxon>Tremellales</taxon>
        <taxon>Cryptococcaceae</taxon>
        <taxon>Cryptococcus</taxon>
    </lineage>
</organism>
<dbReference type="GO" id="GO:0000978">
    <property type="term" value="F:RNA polymerase II cis-regulatory region sequence-specific DNA binding"/>
    <property type="evidence" value="ECO:0007669"/>
    <property type="project" value="TreeGrafter"/>
</dbReference>
<dbReference type="SUPFAM" id="SSF56349">
    <property type="entry name" value="DNA breaking-rejoining enzymes"/>
    <property type="match status" value="1"/>
</dbReference>
<evidence type="ECO:0000313" key="4">
    <source>
        <dbReference type="EMBL" id="ODN83383.1"/>
    </source>
</evidence>
<feature type="coiled-coil region" evidence="1">
    <location>
        <begin position="590"/>
        <end position="645"/>
    </location>
</feature>
<comment type="caution">
    <text evidence="4">The sequence shown here is derived from an EMBL/GenBank/DDBJ whole genome shotgun (WGS) entry which is preliminary data.</text>
</comment>
<dbReference type="PANTHER" id="PTHR37784">
    <property type="entry name" value="PROTEIN MSN1"/>
    <property type="match status" value="1"/>
</dbReference>
<dbReference type="STRING" id="1295533.A0A1E3I3Z5"/>
<dbReference type="GO" id="GO:0000981">
    <property type="term" value="F:DNA-binding transcription factor activity, RNA polymerase II-specific"/>
    <property type="evidence" value="ECO:0007669"/>
    <property type="project" value="TreeGrafter"/>
</dbReference>
<dbReference type="Gene3D" id="1.10.443.20">
    <property type="entry name" value="Centromere DNA-binding protein complex CBF3 subunit, domain 2"/>
    <property type="match status" value="1"/>
</dbReference>
<dbReference type="Proteomes" id="UP000094065">
    <property type="component" value="Unassembled WGS sequence"/>
</dbReference>
<evidence type="ECO:0000256" key="2">
    <source>
        <dbReference type="SAM" id="MobiDB-lite"/>
    </source>
</evidence>
<dbReference type="GeneID" id="30152836"/>
<name>A0A1E3I3Z5_9TREE</name>
<keyword evidence="5" id="KW-1185">Reference proteome</keyword>
<dbReference type="Pfam" id="PF16787">
    <property type="entry name" value="NDC10_II"/>
    <property type="match status" value="1"/>
</dbReference>
<feature type="region of interest" description="Disordered" evidence="2">
    <location>
        <begin position="73"/>
        <end position="130"/>
    </location>
</feature>
<evidence type="ECO:0000259" key="3">
    <source>
        <dbReference type="Pfam" id="PF16787"/>
    </source>
</evidence>
<dbReference type="InterPro" id="IPR052146">
    <property type="entry name" value="HOT1"/>
</dbReference>
<dbReference type="InterPro" id="IPR038279">
    <property type="entry name" value="Ndc10_dom2_sf"/>
</dbReference>
<dbReference type="InterPro" id="IPR011010">
    <property type="entry name" value="DNA_brk_join_enz"/>
</dbReference>
<dbReference type="RefSeq" id="XP_018997383.1">
    <property type="nucleotide sequence ID" value="XM_019134956.1"/>
</dbReference>
<protein>
    <recommendedName>
        <fullName evidence="3">Ndc10 domain-containing protein</fullName>
    </recommendedName>
</protein>
<reference evidence="4 5" key="1">
    <citation type="submission" date="2016-06" db="EMBL/GenBank/DDBJ databases">
        <title>Evolution of pathogenesis and genome organization in the Tremellales.</title>
        <authorList>
            <person name="Cuomo C."/>
            <person name="Litvintseva A."/>
            <person name="Heitman J."/>
            <person name="Chen Y."/>
            <person name="Sun S."/>
            <person name="Springer D."/>
            <person name="Dromer F."/>
            <person name="Young S."/>
            <person name="Zeng Q."/>
            <person name="Chapman S."/>
            <person name="Gujja S."/>
            <person name="Saif S."/>
            <person name="Birren B."/>
        </authorList>
    </citation>
    <scope>NUCLEOTIDE SEQUENCE [LARGE SCALE GENOMIC DNA]</scope>
    <source>
        <strain evidence="4 5">CBS 6039</strain>
    </source>
</reference>
<dbReference type="GO" id="GO:0060963">
    <property type="term" value="P:positive regulation of ribosomal protein gene transcription by RNA polymerase II"/>
    <property type="evidence" value="ECO:0007669"/>
    <property type="project" value="TreeGrafter"/>
</dbReference>
<proteinExistence type="predicted"/>
<dbReference type="EMBL" id="AWGJ01000002">
    <property type="protein sequence ID" value="ODN83383.1"/>
    <property type="molecule type" value="Genomic_DNA"/>
</dbReference>
<feature type="domain" description="Ndc10" evidence="3">
    <location>
        <begin position="395"/>
        <end position="544"/>
    </location>
</feature>
<feature type="compositionally biased region" description="Polar residues" evidence="2">
    <location>
        <begin position="73"/>
        <end position="82"/>
    </location>
</feature>
<accession>A0A1E3I3Z5</accession>
<feature type="region of interest" description="Disordered" evidence="2">
    <location>
        <begin position="699"/>
        <end position="740"/>
    </location>
</feature>
<keyword evidence="1" id="KW-0175">Coiled coil</keyword>
<dbReference type="InterPro" id="IPR031872">
    <property type="entry name" value="NDC10_II"/>
</dbReference>